<feature type="region of interest" description="Disordered" evidence="1">
    <location>
        <begin position="1"/>
        <end position="54"/>
    </location>
</feature>
<keyword evidence="3" id="KW-1185">Reference proteome</keyword>
<accession>A0AAU9Y273</accession>
<feature type="compositionally biased region" description="Polar residues" evidence="1">
    <location>
        <begin position="25"/>
        <end position="45"/>
    </location>
</feature>
<gene>
    <name evidence="2" type="ORF">PMEA_00003339</name>
</gene>
<dbReference type="Proteomes" id="UP001159428">
    <property type="component" value="Unassembled WGS sequence"/>
</dbReference>
<proteinExistence type="predicted"/>
<comment type="caution">
    <text evidence="2">The sequence shown here is derived from an EMBL/GenBank/DDBJ whole genome shotgun (WGS) entry which is preliminary data.</text>
</comment>
<reference evidence="2 3" key="1">
    <citation type="submission" date="2022-05" db="EMBL/GenBank/DDBJ databases">
        <authorList>
            <consortium name="Genoscope - CEA"/>
            <person name="William W."/>
        </authorList>
    </citation>
    <scope>NUCLEOTIDE SEQUENCE [LARGE SCALE GENOMIC DNA]</scope>
</reference>
<protein>
    <submittedName>
        <fullName evidence="2">Uncharacterized protein</fullName>
    </submittedName>
</protein>
<evidence type="ECO:0000313" key="3">
    <source>
        <dbReference type="Proteomes" id="UP001159428"/>
    </source>
</evidence>
<evidence type="ECO:0000313" key="2">
    <source>
        <dbReference type="EMBL" id="CAH3165073.1"/>
    </source>
</evidence>
<sequence>MKARKVAREKAVDENRKLSAEYKKSQGQVSQARTRSPTALVNGESTLGPRTARKRRHETIEAAAKIHGSSNEHSSACFEGMFDTLQKRCKLDKLTKYVTENKQLTNRIVCKEYKKSVLEFEKSDDNIVRSIATYYASGVMGKRKYKSVRLVLSMKSNEGKPGKRTSISICKGCKVPKLLTYSNLVEQLKKIDIGTVHEIDPDYLEGLETENQVNGAYRDLRQYLPMLAKFYLSQNRKESLKGFAESTGTFQIALGGDRCPFGKYESACSFLVSFLNVGRRVASSYDNFLIFGANCDESSPVTKKYVRSLLPQIAELERTEYEFEGMKYRFKLEELPNDMKMLAMLAGELTISAKYFSPFANVSLADCRDVKGTFRTESSNKWKPWSYKQRVNVVNKVEAFNPFLPRVKKRVALEKISEKTKRSKITDYIAKQSSRQEFLPLLGSYIDKAHVEPLHLKNNAWQYFFKAVLTEAIRKSKLPADCKKFSEVPADSPFAQVITALQTEVKARRLANKTKQWFNETQGSGADWHYRFTGKDSRCFCHNFMRLIKWLRCEKDSSKERQTVLALAYLGVRLRDCVSLFSRFEITSDHIDQLSIACHEYFKVNSLLLPSSVNPTAWTLGHIVPAHCRQVLEKYGQGLGLVTMEGREAKHIFLKKLGENTTYQNRWVEIFRHEYVMLIWLPQQGFQQPEAACKNVAYIPERVFNDPSYCYCGLLKACPEDAKCCVCGDPIMKFIEQSVKDGRIAPQLL</sequence>
<feature type="compositionally biased region" description="Basic and acidic residues" evidence="1">
    <location>
        <begin position="1"/>
        <end position="24"/>
    </location>
</feature>
<dbReference type="EMBL" id="CALNXJ010000112">
    <property type="protein sequence ID" value="CAH3165073.1"/>
    <property type="molecule type" value="Genomic_DNA"/>
</dbReference>
<organism evidence="2 3">
    <name type="scientific">Pocillopora meandrina</name>
    <dbReference type="NCBI Taxonomy" id="46732"/>
    <lineage>
        <taxon>Eukaryota</taxon>
        <taxon>Metazoa</taxon>
        <taxon>Cnidaria</taxon>
        <taxon>Anthozoa</taxon>
        <taxon>Hexacorallia</taxon>
        <taxon>Scleractinia</taxon>
        <taxon>Astrocoeniina</taxon>
        <taxon>Pocilloporidae</taxon>
        <taxon>Pocillopora</taxon>
    </lineage>
</organism>
<name>A0AAU9Y273_9CNID</name>
<dbReference type="AlphaFoldDB" id="A0AAU9Y273"/>
<evidence type="ECO:0000256" key="1">
    <source>
        <dbReference type="SAM" id="MobiDB-lite"/>
    </source>
</evidence>